<accession>A0ABY6GPE1</accession>
<name>A0ABY6GPE1_9GAMM</name>
<dbReference type="EMBL" id="CP103300">
    <property type="protein sequence ID" value="UYM14289.1"/>
    <property type="molecule type" value="Genomic_DNA"/>
</dbReference>
<sequence>MDVPVFVSQKDLELIHIKKLAHFFRVNRLTDEDAEKLADDLDALNRLKASGLVSTGESLRCEKRIYKRYQALVREYGHQIRKENKTCQQK</sequence>
<organism evidence="1 2">
    <name type="scientific">Endozoicomonas euniceicola</name>
    <dbReference type="NCBI Taxonomy" id="1234143"/>
    <lineage>
        <taxon>Bacteria</taxon>
        <taxon>Pseudomonadati</taxon>
        <taxon>Pseudomonadota</taxon>
        <taxon>Gammaproteobacteria</taxon>
        <taxon>Oceanospirillales</taxon>
        <taxon>Endozoicomonadaceae</taxon>
        <taxon>Endozoicomonas</taxon>
    </lineage>
</organism>
<protein>
    <submittedName>
        <fullName evidence="1">Uncharacterized protein</fullName>
    </submittedName>
</protein>
<dbReference type="RefSeq" id="WP_262595695.1">
    <property type="nucleotide sequence ID" value="NZ_CP103300.1"/>
</dbReference>
<keyword evidence="2" id="KW-1185">Reference proteome</keyword>
<evidence type="ECO:0000313" key="1">
    <source>
        <dbReference type="EMBL" id="UYM14289.1"/>
    </source>
</evidence>
<evidence type="ECO:0000313" key="2">
    <source>
        <dbReference type="Proteomes" id="UP001163255"/>
    </source>
</evidence>
<dbReference type="Proteomes" id="UP001163255">
    <property type="component" value="Chromosome"/>
</dbReference>
<gene>
    <name evidence="1" type="ORF">NX720_15430</name>
</gene>
<proteinExistence type="predicted"/>
<reference evidence="1" key="1">
    <citation type="submission" date="2022-10" db="EMBL/GenBank/DDBJ databases">
        <title>Completed Genome Sequence of two octocoral isolated bacterium, Endozoicomonas euniceicola EF212T and Endozoicomonas gorgoniicola PS125T.</title>
        <authorList>
            <person name="Chiou Y.-J."/>
            <person name="Chen Y.-H."/>
        </authorList>
    </citation>
    <scope>NUCLEOTIDE SEQUENCE</scope>
    <source>
        <strain evidence="1">EF212</strain>
    </source>
</reference>